<evidence type="ECO:0000256" key="1">
    <source>
        <dbReference type="ARBA" id="ARBA00023015"/>
    </source>
</evidence>
<keyword evidence="3" id="KW-0804">Transcription</keyword>
<dbReference type="PANTHER" id="PTHR43280">
    <property type="entry name" value="ARAC-FAMILY TRANSCRIPTIONAL REGULATOR"/>
    <property type="match status" value="1"/>
</dbReference>
<sequence>MKMKKLKLLKKLPSLALVRLVLFILILLPFQGISQVVLKVDEVPKFTPNGESIFVTGTFNNWQVADSSFMLAFDSTSSTWEISLPKEIRSFEYNFSRGSNLSMEANALGEVEDKRVYIAPLEASDTVLVHKIEKWSDLASDVTIRLKSIPLNTPSEAKIFLAADFNDWNIADSTYLVTNKNGVFEVVIPAQIDSFHYKFTRGSWSSVEGGYSGGFRPNRFYSKKSDKPETIAVIISSWEDLSENVLSLYSFIGLVFSTVGLLILSMLFSIDRGGQTYVQTLFILILLYTFAFIIKVMSDDAELFSVIPHVYLLPDLLWFSYGPLYLFFVYQMIKREIDQEVKPKWYWWSGGIIHFCLLLPLLIKPTEELKSSIINQEYSDQIYLISFVSLLFNVLIWLKTYHLIQKASRYGAEALPIFRIKLLKRLQWIFLAILVVWSFSFLIGIFDFYSENMLLPYVDVSIKMTWLMLGLPSVFITYYALKYPSLLKRKIGILKTPKEASPTSFSNDILKFKYTLEHLIKDEKIYLNPTLTMKEVATMIGTNTHTLSHLINESYKKNFNDYINSHRIKEFIHRVSNAEEESNFSELSVEVGFNSKSTFNRAFKKVTGFTPRAYFKQTVEN</sequence>
<feature type="transmembrane region" description="Helical" evidence="4">
    <location>
        <begin position="246"/>
        <end position="270"/>
    </location>
</feature>
<dbReference type="InterPro" id="IPR002044">
    <property type="entry name" value="CBM20"/>
</dbReference>
<keyword evidence="4" id="KW-1133">Transmembrane helix</keyword>
<evidence type="ECO:0000256" key="2">
    <source>
        <dbReference type="ARBA" id="ARBA00023125"/>
    </source>
</evidence>
<dbReference type="GO" id="GO:2001070">
    <property type="term" value="F:starch binding"/>
    <property type="evidence" value="ECO:0007669"/>
    <property type="project" value="InterPro"/>
</dbReference>
<dbReference type="PROSITE" id="PS01124">
    <property type="entry name" value="HTH_ARAC_FAMILY_2"/>
    <property type="match status" value="1"/>
</dbReference>
<dbReference type="PROSITE" id="PS51166">
    <property type="entry name" value="CBM20"/>
    <property type="match status" value="1"/>
</dbReference>
<dbReference type="AlphaFoldDB" id="A0A315YXY6"/>
<feature type="transmembrane region" description="Helical" evidence="4">
    <location>
        <begin position="316"/>
        <end position="333"/>
    </location>
</feature>
<feature type="domain" description="CBM20" evidence="6">
    <location>
        <begin position="28"/>
        <end position="137"/>
    </location>
</feature>
<evidence type="ECO:0000259" key="5">
    <source>
        <dbReference type="PROSITE" id="PS01124"/>
    </source>
</evidence>
<comment type="caution">
    <text evidence="7">The sequence shown here is derived from an EMBL/GenBank/DDBJ whole genome shotgun (WGS) entry which is preliminary data.</text>
</comment>
<accession>A0A315YXY6</accession>
<proteinExistence type="predicted"/>
<dbReference type="SUPFAM" id="SSF46689">
    <property type="entry name" value="Homeodomain-like"/>
    <property type="match status" value="1"/>
</dbReference>
<feature type="transmembrane region" description="Helical" evidence="4">
    <location>
        <begin position="277"/>
        <end position="296"/>
    </location>
</feature>
<dbReference type="Gene3D" id="1.10.10.60">
    <property type="entry name" value="Homeodomain-like"/>
    <property type="match status" value="2"/>
</dbReference>
<protein>
    <submittedName>
        <fullName evidence="7">AraC-like DNA-binding protein</fullName>
    </submittedName>
</protein>
<keyword evidence="4" id="KW-0812">Transmembrane</keyword>
<dbReference type="SMART" id="SM00342">
    <property type="entry name" value="HTH_ARAC"/>
    <property type="match status" value="1"/>
</dbReference>
<keyword evidence="8" id="KW-1185">Reference proteome</keyword>
<reference evidence="7 8" key="1">
    <citation type="submission" date="2018-03" db="EMBL/GenBank/DDBJ databases">
        <title>Genomic Encyclopedia of Archaeal and Bacterial Type Strains, Phase II (KMG-II): from individual species to whole genera.</title>
        <authorList>
            <person name="Goeker M."/>
        </authorList>
    </citation>
    <scope>NUCLEOTIDE SEQUENCE [LARGE SCALE GENOMIC DNA]</scope>
    <source>
        <strain evidence="7 8">DSM 28229</strain>
    </source>
</reference>
<evidence type="ECO:0000313" key="8">
    <source>
        <dbReference type="Proteomes" id="UP000245535"/>
    </source>
</evidence>
<dbReference type="Pfam" id="PF12833">
    <property type="entry name" value="HTH_18"/>
    <property type="match status" value="1"/>
</dbReference>
<feature type="transmembrane region" description="Helical" evidence="4">
    <location>
        <begin position="383"/>
        <end position="401"/>
    </location>
</feature>
<dbReference type="InterPro" id="IPR018060">
    <property type="entry name" value="HTH_AraC"/>
</dbReference>
<organism evidence="7 8">
    <name type="scientific">Sediminitomix flava</name>
    <dbReference type="NCBI Taxonomy" id="379075"/>
    <lineage>
        <taxon>Bacteria</taxon>
        <taxon>Pseudomonadati</taxon>
        <taxon>Bacteroidota</taxon>
        <taxon>Cytophagia</taxon>
        <taxon>Cytophagales</taxon>
        <taxon>Flammeovirgaceae</taxon>
        <taxon>Sediminitomix</taxon>
    </lineage>
</organism>
<feature type="transmembrane region" description="Helical" evidence="4">
    <location>
        <begin position="461"/>
        <end position="481"/>
    </location>
</feature>
<feature type="transmembrane region" description="Helical" evidence="4">
    <location>
        <begin position="345"/>
        <end position="363"/>
    </location>
</feature>
<dbReference type="GO" id="GO:0003700">
    <property type="term" value="F:DNA-binding transcription factor activity"/>
    <property type="evidence" value="ECO:0007669"/>
    <property type="project" value="InterPro"/>
</dbReference>
<dbReference type="InterPro" id="IPR009057">
    <property type="entry name" value="Homeodomain-like_sf"/>
</dbReference>
<name>A0A315YXY6_SEDFL</name>
<keyword evidence="2 7" id="KW-0238">DNA-binding</keyword>
<feature type="transmembrane region" description="Helical" evidence="4">
    <location>
        <begin position="428"/>
        <end position="449"/>
    </location>
</feature>
<evidence type="ECO:0000259" key="6">
    <source>
        <dbReference type="PROSITE" id="PS51166"/>
    </source>
</evidence>
<evidence type="ECO:0000313" key="7">
    <source>
        <dbReference type="EMBL" id="PWJ35008.1"/>
    </source>
</evidence>
<dbReference type="Proteomes" id="UP000245535">
    <property type="component" value="Unassembled WGS sequence"/>
</dbReference>
<evidence type="ECO:0000256" key="4">
    <source>
        <dbReference type="SAM" id="Phobius"/>
    </source>
</evidence>
<feature type="domain" description="HTH araC/xylS-type" evidence="5">
    <location>
        <begin position="510"/>
        <end position="617"/>
    </location>
</feature>
<evidence type="ECO:0000256" key="3">
    <source>
        <dbReference type="ARBA" id="ARBA00023163"/>
    </source>
</evidence>
<dbReference type="PANTHER" id="PTHR43280:SF29">
    <property type="entry name" value="ARAC-FAMILY TRANSCRIPTIONAL REGULATOR"/>
    <property type="match status" value="1"/>
</dbReference>
<gene>
    <name evidence="7" type="ORF">BC781_11049</name>
</gene>
<dbReference type="EMBL" id="QGDO01000010">
    <property type="protein sequence ID" value="PWJ35008.1"/>
    <property type="molecule type" value="Genomic_DNA"/>
</dbReference>
<dbReference type="GO" id="GO:0043565">
    <property type="term" value="F:sequence-specific DNA binding"/>
    <property type="evidence" value="ECO:0007669"/>
    <property type="project" value="InterPro"/>
</dbReference>
<keyword evidence="1" id="KW-0805">Transcription regulation</keyword>
<keyword evidence="4" id="KW-0472">Membrane</keyword>